<dbReference type="EMBL" id="JAUFQU010000001">
    <property type="protein sequence ID" value="MDN3706587.1"/>
    <property type="molecule type" value="Genomic_DNA"/>
</dbReference>
<feature type="transmembrane region" description="Helical" evidence="7">
    <location>
        <begin position="98"/>
        <end position="117"/>
    </location>
</feature>
<comment type="caution">
    <text evidence="9">The sequence shown here is derived from an EMBL/GenBank/DDBJ whole genome shotgun (WGS) entry which is preliminary data.</text>
</comment>
<gene>
    <name evidence="9" type="ORF">QW060_05520</name>
</gene>
<feature type="transmembrane region" description="Helical" evidence="7">
    <location>
        <begin position="258"/>
        <end position="278"/>
    </location>
</feature>
<protein>
    <submittedName>
        <fullName evidence="9">Phosphatase PAP2 family protein</fullName>
    </submittedName>
</protein>
<reference evidence="10" key="1">
    <citation type="journal article" date="2019" name="Int. J. Syst. Evol. Microbiol.">
        <title>The Global Catalogue of Microorganisms (GCM) 10K type strain sequencing project: providing services to taxonomists for standard genome sequencing and annotation.</title>
        <authorList>
            <consortium name="The Broad Institute Genomics Platform"/>
            <consortium name="The Broad Institute Genome Sequencing Center for Infectious Disease"/>
            <person name="Wu L."/>
            <person name="Ma J."/>
        </authorList>
    </citation>
    <scope>NUCLEOTIDE SEQUENCE [LARGE SCALE GENOMIC DNA]</scope>
    <source>
        <strain evidence="10">CECT 7184</strain>
    </source>
</reference>
<evidence type="ECO:0000256" key="5">
    <source>
        <dbReference type="ARBA" id="ARBA00022989"/>
    </source>
</evidence>
<feature type="transmembrane region" description="Helical" evidence="7">
    <location>
        <begin position="72"/>
        <end position="91"/>
    </location>
</feature>
<dbReference type="RefSeq" id="WP_290362655.1">
    <property type="nucleotide sequence ID" value="NZ_JAUFQU010000001.1"/>
</dbReference>
<name>A0ABT8CSM8_9FLAO</name>
<evidence type="ECO:0000313" key="10">
    <source>
        <dbReference type="Proteomes" id="UP001242368"/>
    </source>
</evidence>
<feature type="transmembrane region" description="Helical" evidence="7">
    <location>
        <begin position="200"/>
        <end position="220"/>
    </location>
</feature>
<evidence type="ECO:0000256" key="2">
    <source>
        <dbReference type="ARBA" id="ARBA00022475"/>
    </source>
</evidence>
<comment type="subcellular location">
    <subcellularLocation>
        <location evidence="1">Cell membrane</location>
        <topology evidence="1">Multi-pass membrane protein</topology>
    </subcellularLocation>
</comment>
<sequence>MQNKQMNSNVIHNYCKLSISAFVLPLLLLGFIILWLYSKNALNISEYVELQKNSFLYINHTLSQYPYLQNNLTQFGDALVFLSFLGILVIYAPKIWEVLLPASLVSLLFCSSLKRIFAVPRPAVMIDNDSFVIIGKKLSGSNSLPSGHSITIFTILTILMFAFIPQKTKYKMIYSISILTFGLVLAFSRVGVGAHYPIDVISGSIIGYISGLIGIFISIRYKIFNWIGKIKYYPIILLFLLISGISLVNRIITDNLIVYYLAFASVVISFYKIICVYVKK</sequence>
<dbReference type="Pfam" id="PF01569">
    <property type="entry name" value="PAP2"/>
    <property type="match status" value="1"/>
</dbReference>
<organism evidence="9 10">
    <name type="scientific">Paenimyroides ceti</name>
    <dbReference type="NCBI Taxonomy" id="395087"/>
    <lineage>
        <taxon>Bacteria</taxon>
        <taxon>Pseudomonadati</taxon>
        <taxon>Bacteroidota</taxon>
        <taxon>Flavobacteriia</taxon>
        <taxon>Flavobacteriales</taxon>
        <taxon>Flavobacteriaceae</taxon>
        <taxon>Paenimyroides</taxon>
    </lineage>
</organism>
<feature type="transmembrane region" description="Helical" evidence="7">
    <location>
        <begin position="146"/>
        <end position="165"/>
    </location>
</feature>
<dbReference type="Proteomes" id="UP001242368">
    <property type="component" value="Unassembled WGS sequence"/>
</dbReference>
<evidence type="ECO:0000256" key="1">
    <source>
        <dbReference type="ARBA" id="ARBA00004651"/>
    </source>
</evidence>
<dbReference type="InterPro" id="IPR000326">
    <property type="entry name" value="PAP2/HPO"/>
</dbReference>
<evidence type="ECO:0000259" key="8">
    <source>
        <dbReference type="SMART" id="SM00014"/>
    </source>
</evidence>
<evidence type="ECO:0000256" key="7">
    <source>
        <dbReference type="SAM" id="Phobius"/>
    </source>
</evidence>
<feature type="domain" description="Phosphatidic acid phosphatase type 2/haloperoxidase" evidence="8">
    <location>
        <begin position="98"/>
        <end position="215"/>
    </location>
</feature>
<keyword evidence="6 7" id="KW-0472">Membrane</keyword>
<evidence type="ECO:0000256" key="4">
    <source>
        <dbReference type="ARBA" id="ARBA00022801"/>
    </source>
</evidence>
<proteinExistence type="predicted"/>
<keyword evidence="3 7" id="KW-0812">Transmembrane</keyword>
<feature type="transmembrane region" description="Helical" evidence="7">
    <location>
        <begin position="21"/>
        <end position="38"/>
    </location>
</feature>
<dbReference type="SMART" id="SM00014">
    <property type="entry name" value="acidPPc"/>
    <property type="match status" value="1"/>
</dbReference>
<evidence type="ECO:0000256" key="6">
    <source>
        <dbReference type="ARBA" id="ARBA00023136"/>
    </source>
</evidence>
<feature type="transmembrane region" description="Helical" evidence="7">
    <location>
        <begin position="172"/>
        <end position="194"/>
    </location>
</feature>
<dbReference type="SUPFAM" id="SSF48317">
    <property type="entry name" value="Acid phosphatase/Vanadium-dependent haloperoxidase"/>
    <property type="match status" value="1"/>
</dbReference>
<accession>A0ABT8CSM8</accession>
<evidence type="ECO:0000256" key="3">
    <source>
        <dbReference type="ARBA" id="ARBA00022692"/>
    </source>
</evidence>
<keyword evidence="2" id="KW-1003">Cell membrane</keyword>
<dbReference type="CDD" id="cd01610">
    <property type="entry name" value="PAP2_like"/>
    <property type="match status" value="1"/>
</dbReference>
<dbReference type="InterPro" id="IPR036938">
    <property type="entry name" value="PAP2/HPO_sf"/>
</dbReference>
<dbReference type="Gene3D" id="1.20.144.10">
    <property type="entry name" value="Phosphatidic acid phosphatase type 2/haloperoxidase"/>
    <property type="match status" value="1"/>
</dbReference>
<keyword evidence="5 7" id="KW-1133">Transmembrane helix</keyword>
<keyword evidence="4" id="KW-0378">Hydrolase</keyword>
<dbReference type="PANTHER" id="PTHR14969:SF62">
    <property type="entry name" value="DECAPRENYLPHOSPHORYL-5-PHOSPHORIBOSE PHOSPHATASE RV3807C-RELATED"/>
    <property type="match status" value="1"/>
</dbReference>
<dbReference type="PANTHER" id="PTHR14969">
    <property type="entry name" value="SPHINGOSINE-1-PHOSPHATE PHOSPHOHYDROLASE"/>
    <property type="match status" value="1"/>
</dbReference>
<keyword evidence="10" id="KW-1185">Reference proteome</keyword>
<evidence type="ECO:0000313" key="9">
    <source>
        <dbReference type="EMBL" id="MDN3706587.1"/>
    </source>
</evidence>
<feature type="transmembrane region" description="Helical" evidence="7">
    <location>
        <begin position="232"/>
        <end position="252"/>
    </location>
</feature>